<accession>A0AAN6XH42</accession>
<feature type="chain" id="PRO_5042890825" description="Secreted protein" evidence="1">
    <location>
        <begin position="24"/>
        <end position="251"/>
    </location>
</feature>
<keyword evidence="1" id="KW-0732">Signal</keyword>
<proteinExistence type="predicted"/>
<dbReference type="Proteomes" id="UP001303160">
    <property type="component" value="Unassembled WGS sequence"/>
</dbReference>
<name>A0AAN6XH42_9PEZI</name>
<feature type="signal peptide" evidence="1">
    <location>
        <begin position="1"/>
        <end position="23"/>
    </location>
</feature>
<sequence>MYNKLAFVLALVTATTTISLASATNTSLVYSDGYGIKWTGVIIAGEPKAELYGTVDEIFEQILAINPSYIAQPLDETDKARLASPVYKEGDPAKHKLTARQQKYHNIPTPTCRVMATGNSRSLDRLISRLEYLGGVCEAPQNACRRVGCWYTTAGYLCGENGHAAVVACTDVSRRMEAIKNGCCPLLWDPKGRPISGHIYHEKYSIWAGYGNCNHGEDRTPSFYTYPGGRINGICTGPTGPPGPYVRFLHR</sequence>
<dbReference type="AlphaFoldDB" id="A0AAN6XH42"/>
<gene>
    <name evidence="2" type="ORF">QBC40DRAFT_254275</name>
</gene>
<comment type="caution">
    <text evidence="2">The sequence shown here is derived from an EMBL/GenBank/DDBJ whole genome shotgun (WGS) entry which is preliminary data.</text>
</comment>
<evidence type="ECO:0000313" key="2">
    <source>
        <dbReference type="EMBL" id="KAK4200171.1"/>
    </source>
</evidence>
<reference evidence="2" key="2">
    <citation type="submission" date="2023-05" db="EMBL/GenBank/DDBJ databases">
        <authorList>
            <consortium name="Lawrence Berkeley National Laboratory"/>
            <person name="Steindorff A."/>
            <person name="Hensen N."/>
            <person name="Bonometti L."/>
            <person name="Westerberg I."/>
            <person name="Brannstrom I.O."/>
            <person name="Guillou S."/>
            <person name="Cros-Aarteil S."/>
            <person name="Calhoun S."/>
            <person name="Haridas S."/>
            <person name="Kuo A."/>
            <person name="Mondo S."/>
            <person name="Pangilinan J."/>
            <person name="Riley R."/>
            <person name="Labutti K."/>
            <person name="Andreopoulos B."/>
            <person name="Lipzen A."/>
            <person name="Chen C."/>
            <person name="Yanf M."/>
            <person name="Daum C."/>
            <person name="Ng V."/>
            <person name="Clum A."/>
            <person name="Ohm R."/>
            <person name="Martin F."/>
            <person name="Silar P."/>
            <person name="Natvig D."/>
            <person name="Lalanne C."/>
            <person name="Gautier V."/>
            <person name="Ament-Velasquez S.L."/>
            <person name="Kruys A."/>
            <person name="Hutchinson M.I."/>
            <person name="Powell A.J."/>
            <person name="Barry K."/>
            <person name="Miller A.N."/>
            <person name="Grigoriev I.V."/>
            <person name="Debuchy R."/>
            <person name="Gladieux P."/>
            <person name="Thoren M.H."/>
            <person name="Johannesson H."/>
        </authorList>
    </citation>
    <scope>NUCLEOTIDE SEQUENCE</scope>
    <source>
        <strain evidence="2">CBS 315.58</strain>
    </source>
</reference>
<reference evidence="2" key="1">
    <citation type="journal article" date="2023" name="Mol. Phylogenet. Evol.">
        <title>Genome-scale phylogeny and comparative genomics of the fungal order Sordariales.</title>
        <authorList>
            <person name="Hensen N."/>
            <person name="Bonometti L."/>
            <person name="Westerberg I."/>
            <person name="Brannstrom I.O."/>
            <person name="Guillou S."/>
            <person name="Cros-Aarteil S."/>
            <person name="Calhoun S."/>
            <person name="Haridas S."/>
            <person name="Kuo A."/>
            <person name="Mondo S."/>
            <person name="Pangilinan J."/>
            <person name="Riley R."/>
            <person name="LaButti K."/>
            <person name="Andreopoulos B."/>
            <person name="Lipzen A."/>
            <person name="Chen C."/>
            <person name="Yan M."/>
            <person name="Daum C."/>
            <person name="Ng V."/>
            <person name="Clum A."/>
            <person name="Steindorff A."/>
            <person name="Ohm R.A."/>
            <person name="Martin F."/>
            <person name="Silar P."/>
            <person name="Natvig D.O."/>
            <person name="Lalanne C."/>
            <person name="Gautier V."/>
            <person name="Ament-Velasquez S.L."/>
            <person name="Kruys A."/>
            <person name="Hutchinson M.I."/>
            <person name="Powell A.J."/>
            <person name="Barry K."/>
            <person name="Miller A.N."/>
            <person name="Grigoriev I.V."/>
            <person name="Debuchy R."/>
            <person name="Gladieux P."/>
            <person name="Hiltunen Thoren M."/>
            <person name="Johannesson H."/>
        </authorList>
    </citation>
    <scope>NUCLEOTIDE SEQUENCE</scope>
    <source>
        <strain evidence="2">CBS 315.58</strain>
    </source>
</reference>
<evidence type="ECO:0008006" key="4">
    <source>
        <dbReference type="Google" id="ProtNLM"/>
    </source>
</evidence>
<organism evidence="2 3">
    <name type="scientific">Triangularia verruculosa</name>
    <dbReference type="NCBI Taxonomy" id="2587418"/>
    <lineage>
        <taxon>Eukaryota</taxon>
        <taxon>Fungi</taxon>
        <taxon>Dikarya</taxon>
        <taxon>Ascomycota</taxon>
        <taxon>Pezizomycotina</taxon>
        <taxon>Sordariomycetes</taxon>
        <taxon>Sordariomycetidae</taxon>
        <taxon>Sordariales</taxon>
        <taxon>Podosporaceae</taxon>
        <taxon>Triangularia</taxon>
    </lineage>
</organism>
<keyword evidence="3" id="KW-1185">Reference proteome</keyword>
<dbReference type="EMBL" id="MU863922">
    <property type="protein sequence ID" value="KAK4200171.1"/>
    <property type="molecule type" value="Genomic_DNA"/>
</dbReference>
<evidence type="ECO:0000256" key="1">
    <source>
        <dbReference type="SAM" id="SignalP"/>
    </source>
</evidence>
<evidence type="ECO:0000313" key="3">
    <source>
        <dbReference type="Proteomes" id="UP001303160"/>
    </source>
</evidence>
<protein>
    <recommendedName>
        <fullName evidence="4">Secreted protein</fullName>
    </recommendedName>
</protein>